<dbReference type="SUPFAM" id="SSF103481">
    <property type="entry name" value="Multidrug resistance efflux transporter EmrE"/>
    <property type="match status" value="2"/>
</dbReference>
<dbReference type="Pfam" id="PF00892">
    <property type="entry name" value="EamA"/>
    <property type="match status" value="2"/>
</dbReference>
<evidence type="ECO:0000313" key="8">
    <source>
        <dbReference type="EMBL" id="MFM4892403.1"/>
    </source>
</evidence>
<proteinExistence type="inferred from homology"/>
<feature type="transmembrane region" description="Helical" evidence="6">
    <location>
        <begin position="239"/>
        <end position="257"/>
    </location>
</feature>
<comment type="similarity">
    <text evidence="2">Belongs to the EamA transporter family.</text>
</comment>
<comment type="subcellular location">
    <subcellularLocation>
        <location evidence="1">Membrane</location>
        <topology evidence="1">Multi-pass membrane protein</topology>
    </subcellularLocation>
</comment>
<dbReference type="PANTHER" id="PTHR32322">
    <property type="entry name" value="INNER MEMBRANE TRANSPORTER"/>
    <property type="match status" value="1"/>
</dbReference>
<feature type="transmembrane region" description="Helical" evidence="6">
    <location>
        <begin position="35"/>
        <end position="55"/>
    </location>
</feature>
<dbReference type="InterPro" id="IPR000620">
    <property type="entry name" value="EamA_dom"/>
</dbReference>
<feature type="transmembrane region" description="Helical" evidence="6">
    <location>
        <begin position="93"/>
        <end position="110"/>
    </location>
</feature>
<feature type="domain" description="EamA" evidence="7">
    <location>
        <begin position="13"/>
        <end position="134"/>
    </location>
</feature>
<feature type="transmembrane region" description="Helical" evidence="6">
    <location>
        <begin position="263"/>
        <end position="281"/>
    </location>
</feature>
<organism evidence="8 9">
    <name type="scientific">Aeromonas bivalvium</name>
    <dbReference type="NCBI Taxonomy" id="440079"/>
    <lineage>
        <taxon>Bacteria</taxon>
        <taxon>Pseudomonadati</taxon>
        <taxon>Pseudomonadota</taxon>
        <taxon>Gammaproteobacteria</taxon>
        <taxon>Aeromonadales</taxon>
        <taxon>Aeromonadaceae</taxon>
        <taxon>Aeromonas</taxon>
    </lineage>
</organism>
<keyword evidence="4 6" id="KW-1133">Transmembrane helix</keyword>
<keyword evidence="9" id="KW-1185">Reference proteome</keyword>
<dbReference type="InterPro" id="IPR050638">
    <property type="entry name" value="AA-Vitamin_Transporters"/>
</dbReference>
<dbReference type="RefSeq" id="WP_408788751.1">
    <property type="nucleotide sequence ID" value="NZ_JBGXBU010000001.1"/>
</dbReference>
<keyword evidence="5 6" id="KW-0472">Membrane</keyword>
<feature type="transmembrane region" description="Helical" evidence="6">
    <location>
        <begin position="147"/>
        <end position="165"/>
    </location>
</feature>
<comment type="caution">
    <text evidence="8">The sequence shown here is derived from an EMBL/GenBank/DDBJ whole genome shotgun (WGS) entry which is preliminary data.</text>
</comment>
<protein>
    <submittedName>
        <fullName evidence="8">DMT family transporter</fullName>
    </submittedName>
</protein>
<evidence type="ECO:0000256" key="3">
    <source>
        <dbReference type="ARBA" id="ARBA00022692"/>
    </source>
</evidence>
<evidence type="ECO:0000256" key="4">
    <source>
        <dbReference type="ARBA" id="ARBA00022989"/>
    </source>
</evidence>
<dbReference type="EMBL" id="JBGXBU010000001">
    <property type="protein sequence ID" value="MFM4892403.1"/>
    <property type="molecule type" value="Genomic_DNA"/>
</dbReference>
<evidence type="ECO:0000256" key="1">
    <source>
        <dbReference type="ARBA" id="ARBA00004141"/>
    </source>
</evidence>
<gene>
    <name evidence="8" type="ORF">ACEUDJ_05870</name>
</gene>
<accession>A0ABW9GQE3</accession>
<evidence type="ECO:0000256" key="2">
    <source>
        <dbReference type="ARBA" id="ARBA00007362"/>
    </source>
</evidence>
<dbReference type="PANTHER" id="PTHR32322:SF2">
    <property type="entry name" value="EAMA DOMAIN-CONTAINING PROTEIN"/>
    <property type="match status" value="1"/>
</dbReference>
<evidence type="ECO:0000256" key="6">
    <source>
        <dbReference type="SAM" id="Phobius"/>
    </source>
</evidence>
<feature type="transmembrane region" description="Helical" evidence="6">
    <location>
        <begin position="64"/>
        <end position="81"/>
    </location>
</feature>
<evidence type="ECO:0000256" key="5">
    <source>
        <dbReference type="ARBA" id="ARBA00023136"/>
    </source>
</evidence>
<feature type="domain" description="EamA" evidence="7">
    <location>
        <begin position="147"/>
        <end position="279"/>
    </location>
</feature>
<name>A0ABW9GQE3_9GAMM</name>
<evidence type="ECO:0000259" key="7">
    <source>
        <dbReference type="Pfam" id="PF00892"/>
    </source>
</evidence>
<evidence type="ECO:0000313" key="9">
    <source>
        <dbReference type="Proteomes" id="UP001630969"/>
    </source>
</evidence>
<reference evidence="8 9" key="1">
    <citation type="submission" date="2024-09" db="EMBL/GenBank/DDBJ databases">
        <title>Aeromonas strains Genome sequencing and assembly.</title>
        <authorList>
            <person name="Hu X."/>
            <person name="Tang B."/>
        </authorList>
    </citation>
    <scope>NUCLEOTIDE SEQUENCE [LARGE SCALE GENOMIC DNA]</scope>
    <source>
        <strain evidence="8 9">NB23SCDHY001</strain>
    </source>
</reference>
<feature type="transmembrane region" description="Helical" evidence="6">
    <location>
        <begin position="211"/>
        <end position="230"/>
    </location>
</feature>
<dbReference type="Proteomes" id="UP001630969">
    <property type="component" value="Unassembled WGS sequence"/>
</dbReference>
<dbReference type="GeneID" id="97219607"/>
<keyword evidence="3 6" id="KW-0812">Transmembrane</keyword>
<feature type="transmembrane region" description="Helical" evidence="6">
    <location>
        <begin position="172"/>
        <end position="191"/>
    </location>
</feature>
<dbReference type="InterPro" id="IPR037185">
    <property type="entry name" value="EmrE-like"/>
</dbReference>
<sequence length="299" mass="31519">MSGSPLRDRSTGFALLTILLWASLAALTSRVTSVSSLVLVGLVLFFCGAGALPFWRQWRASPKTWLVTITALLCYHLLLFMSFRHAPVLEANLINYLWPLFIILFTPLLLPGHPLQGRHLLAGLLGLAGSVLVMVDGELQLQSAHLPGYLLALGAAIIWGGYSVLSRRLPPAPAVVTAAACLPAGLLALLLARGLEGPLPLATIPSGDWGLIMGLALGPMGAAFVTWYLALRDGDPRRIGALAYLTPLLSTLLLVWLNGETLTLRHVLAGSLILGGALLGLKTGSAKLKPSVPKAAANG</sequence>